<evidence type="ECO:0000256" key="1">
    <source>
        <dbReference type="SAM" id="Phobius"/>
    </source>
</evidence>
<keyword evidence="1" id="KW-0472">Membrane</keyword>
<keyword evidence="1" id="KW-1133">Transmembrane helix</keyword>
<dbReference type="InterPro" id="IPR058486">
    <property type="entry name" value="DUF8173"/>
</dbReference>
<evidence type="ECO:0000313" key="3">
    <source>
        <dbReference type="EMBL" id="WPR90613.1"/>
    </source>
</evidence>
<feature type="transmembrane region" description="Helical" evidence="1">
    <location>
        <begin position="285"/>
        <end position="307"/>
    </location>
</feature>
<evidence type="ECO:0000313" key="4">
    <source>
        <dbReference type="Proteomes" id="UP001323798"/>
    </source>
</evidence>
<proteinExistence type="predicted"/>
<gene>
    <name evidence="3" type="ORF">SM116_04790</name>
</gene>
<dbReference type="Pfam" id="PF26514">
    <property type="entry name" value="DUF8173"/>
    <property type="match status" value="1"/>
</dbReference>
<organism evidence="3 4">
    <name type="scientific">Microbacterium rhizosphaerae</name>
    <dbReference type="NCBI Taxonomy" id="1678237"/>
    <lineage>
        <taxon>Bacteria</taxon>
        <taxon>Bacillati</taxon>
        <taxon>Actinomycetota</taxon>
        <taxon>Actinomycetes</taxon>
        <taxon>Micrococcales</taxon>
        <taxon>Microbacteriaceae</taxon>
        <taxon>Microbacterium</taxon>
    </lineage>
</organism>
<protein>
    <submittedName>
        <fullName evidence="3">Polymer-forming cytoskeletal protein</fullName>
    </submittedName>
</protein>
<sequence length="391" mass="39685">MRVLSYSRRFAVAGAALLAGILVIGSGTGAVGASPTAPSAGAAAPAAAGDLTGPQFYAGTFVDVPGHIDGDVYAAGQSVTISGDVTGDVIAAGQTISITGTVEGNVRLAGQDISITGTVARSGTLFGTNVSLGDAGSVGQDVVAAAGDIGIAGTVGRDMVVSVGHLSIDGSVGGNVTYYSDTPAHIAAGAVSGTVHHVKPTRPRAVEVSPWAVALGWFLGLLYALVALTIVAALAGLLIPRWLRRVTDHLVPSPWKALLVGFVASIVVPVALLFLLVTIVGAPLALAGILIWTVLILFTFVYGAFYIGRLLLRGREHPAVKSLVGGVILITALQIPWLNILVGIAMVFFGLGAQLLEFYSQRPWTVRADVDAGRAPLAPAHPPVGDQGGST</sequence>
<feature type="domain" description="DUF8173" evidence="2">
    <location>
        <begin position="187"/>
        <end position="358"/>
    </location>
</feature>
<keyword evidence="1" id="KW-0812">Transmembrane</keyword>
<accession>A0ABZ0SPN1</accession>
<dbReference type="EMBL" id="CP139368">
    <property type="protein sequence ID" value="WPR90613.1"/>
    <property type="molecule type" value="Genomic_DNA"/>
</dbReference>
<dbReference type="RefSeq" id="WP_320943317.1">
    <property type="nucleotide sequence ID" value="NZ_BAABEU010000011.1"/>
</dbReference>
<keyword evidence="4" id="KW-1185">Reference proteome</keyword>
<reference evidence="3 4" key="1">
    <citation type="submission" date="2023-11" db="EMBL/GenBank/DDBJ databases">
        <title>Genome sequence of Microbacterium rhizosphaerae KACC 19337.</title>
        <authorList>
            <person name="Choi H."/>
            <person name="Kim S."/>
            <person name="Kim Y."/>
            <person name="Kwon S.-W."/>
            <person name="Heo J."/>
        </authorList>
    </citation>
    <scope>NUCLEOTIDE SEQUENCE [LARGE SCALE GENOMIC DNA]</scope>
    <source>
        <strain evidence="3 4">KACC 19337</strain>
    </source>
</reference>
<name>A0ABZ0SPN1_9MICO</name>
<feature type="transmembrane region" description="Helical" evidence="1">
    <location>
        <begin position="211"/>
        <end position="238"/>
    </location>
</feature>
<dbReference type="Proteomes" id="UP001323798">
    <property type="component" value="Chromosome"/>
</dbReference>
<feature type="transmembrane region" description="Helical" evidence="1">
    <location>
        <begin position="258"/>
        <end position="279"/>
    </location>
</feature>
<evidence type="ECO:0000259" key="2">
    <source>
        <dbReference type="Pfam" id="PF26514"/>
    </source>
</evidence>